<reference evidence="1 2" key="1">
    <citation type="submission" date="2024-03" db="EMBL/GenBank/DDBJ databases">
        <title>Human intestinal bacterial collection.</title>
        <authorList>
            <person name="Pauvert C."/>
            <person name="Hitch T.C.A."/>
            <person name="Clavel T."/>
        </authorList>
    </citation>
    <scope>NUCLEOTIDE SEQUENCE [LARGE SCALE GENOMIC DNA]</scope>
    <source>
        <strain evidence="1 2">CLA-SR-H021</strain>
    </source>
</reference>
<evidence type="ECO:0000313" key="2">
    <source>
        <dbReference type="Proteomes" id="UP001454086"/>
    </source>
</evidence>
<sequence length="182" mass="21359">MQENRTIYEILLQEKEKQELADLVSFNQKTESFGLSLSQKEARELAACRNESLRKWRRVEFGKSILTSLIWTFCDSPYLNQDNYAETLQQLQDIFYEFKNETSDRMTDQELLNFMREQFDGVCFGDASYLEETCLSRLAAGIRAGYTGFHGTDGRGSYHGFNQETRWDADLYMEALKDLCWR</sequence>
<keyword evidence="2" id="KW-1185">Reference proteome</keyword>
<proteinExistence type="predicted"/>
<dbReference type="Proteomes" id="UP001454086">
    <property type="component" value="Unassembled WGS sequence"/>
</dbReference>
<comment type="caution">
    <text evidence="1">The sequence shown here is derived from an EMBL/GenBank/DDBJ whole genome shotgun (WGS) entry which is preliminary data.</text>
</comment>
<name>A0ABV1D7G3_9FIRM</name>
<accession>A0ABV1D7G3</accession>
<evidence type="ECO:0000313" key="1">
    <source>
        <dbReference type="EMBL" id="MEQ2425925.1"/>
    </source>
</evidence>
<dbReference type="Pfam" id="PF19848">
    <property type="entry name" value="DUF6323"/>
    <property type="match status" value="1"/>
</dbReference>
<dbReference type="RefSeq" id="WP_025485732.1">
    <property type="nucleotide sequence ID" value="NZ_JBBMFM010000045.1"/>
</dbReference>
<gene>
    <name evidence="1" type="ORF">WMQ36_13165</name>
</gene>
<dbReference type="EMBL" id="JBBMFM010000045">
    <property type="protein sequence ID" value="MEQ2425925.1"/>
    <property type="molecule type" value="Genomic_DNA"/>
</dbReference>
<dbReference type="InterPro" id="IPR046286">
    <property type="entry name" value="DUF6323"/>
</dbReference>
<organism evidence="1 2">
    <name type="scientific">Enterocloster hominis</name>
    <name type="common">ex Hitch et al. 2024</name>
    <dbReference type="NCBI Taxonomy" id="1917870"/>
    <lineage>
        <taxon>Bacteria</taxon>
        <taxon>Bacillati</taxon>
        <taxon>Bacillota</taxon>
        <taxon>Clostridia</taxon>
        <taxon>Lachnospirales</taxon>
        <taxon>Lachnospiraceae</taxon>
        <taxon>Enterocloster</taxon>
    </lineage>
</organism>
<protein>
    <submittedName>
        <fullName evidence="1">DUF6323 family protein</fullName>
    </submittedName>
</protein>